<proteinExistence type="predicted"/>
<name>A0ABR2GND5_9EUKA</name>
<evidence type="ECO:0000256" key="1">
    <source>
        <dbReference type="SAM" id="Coils"/>
    </source>
</evidence>
<keyword evidence="1" id="KW-0175">Coiled coil</keyword>
<reference evidence="2 3" key="1">
    <citation type="submission" date="2024-04" db="EMBL/GenBank/DDBJ databases">
        <title>Tritrichomonas musculus Genome.</title>
        <authorList>
            <person name="Alves-Ferreira E."/>
            <person name="Grigg M."/>
            <person name="Lorenzi H."/>
            <person name="Galac M."/>
        </authorList>
    </citation>
    <scope>NUCLEOTIDE SEQUENCE [LARGE SCALE GENOMIC DNA]</scope>
    <source>
        <strain evidence="2 3">EAF2021</strain>
    </source>
</reference>
<sequence length="184" mass="21385">MSLSDRGVMEVIYMTNENINQCVQENSNISEINEQPDTKNQINDNFKYRLERAKEQGVKQVLQDLGVTSIDEVKEVYKKLEETTKSYQQMKTEADKARNYEQKLEVLKSGFDEKFVDYIAYKLGQTENFTESLTKFKDENPQYLKNQSSGIRINTSPSFETTAQPAKNNDDLMNAWIKKQVLQI</sequence>
<feature type="coiled-coil region" evidence="1">
    <location>
        <begin position="70"/>
        <end position="100"/>
    </location>
</feature>
<keyword evidence="3" id="KW-1185">Reference proteome</keyword>
<evidence type="ECO:0000313" key="3">
    <source>
        <dbReference type="Proteomes" id="UP001470230"/>
    </source>
</evidence>
<evidence type="ECO:0000313" key="2">
    <source>
        <dbReference type="EMBL" id="KAK8835455.1"/>
    </source>
</evidence>
<protein>
    <submittedName>
        <fullName evidence="2">Uncharacterized protein</fullName>
    </submittedName>
</protein>
<gene>
    <name evidence="2" type="ORF">M9Y10_004559</name>
</gene>
<organism evidence="2 3">
    <name type="scientific">Tritrichomonas musculus</name>
    <dbReference type="NCBI Taxonomy" id="1915356"/>
    <lineage>
        <taxon>Eukaryota</taxon>
        <taxon>Metamonada</taxon>
        <taxon>Parabasalia</taxon>
        <taxon>Tritrichomonadida</taxon>
        <taxon>Tritrichomonadidae</taxon>
        <taxon>Tritrichomonas</taxon>
    </lineage>
</organism>
<dbReference type="Proteomes" id="UP001470230">
    <property type="component" value="Unassembled WGS sequence"/>
</dbReference>
<accession>A0ABR2GND5</accession>
<dbReference type="EMBL" id="JAPFFF010000103">
    <property type="protein sequence ID" value="KAK8835455.1"/>
    <property type="molecule type" value="Genomic_DNA"/>
</dbReference>
<comment type="caution">
    <text evidence="2">The sequence shown here is derived from an EMBL/GenBank/DDBJ whole genome shotgun (WGS) entry which is preliminary data.</text>
</comment>